<dbReference type="InterPro" id="IPR050834">
    <property type="entry name" value="Glycosyltransf_2"/>
</dbReference>
<keyword evidence="3" id="KW-1185">Reference proteome</keyword>
<dbReference type="PANTHER" id="PTHR43685:SF2">
    <property type="entry name" value="GLYCOSYLTRANSFERASE 2-LIKE DOMAIN-CONTAINING PROTEIN"/>
    <property type="match status" value="1"/>
</dbReference>
<dbReference type="InterPro" id="IPR029044">
    <property type="entry name" value="Nucleotide-diphossugar_trans"/>
</dbReference>
<protein>
    <submittedName>
        <fullName evidence="2">Glycosyltransferase family 2 protein</fullName>
    </submittedName>
</protein>
<evidence type="ECO:0000313" key="2">
    <source>
        <dbReference type="EMBL" id="MBI6118550.1"/>
    </source>
</evidence>
<accession>A0ABS0TBY7</accession>
<dbReference type="Pfam" id="PF00535">
    <property type="entry name" value="Glycos_transf_2"/>
    <property type="match status" value="1"/>
</dbReference>
<organism evidence="2 3">
    <name type="scientific">Salegentibacter maritimus</name>
    <dbReference type="NCBI Taxonomy" id="2794347"/>
    <lineage>
        <taxon>Bacteria</taxon>
        <taxon>Pseudomonadati</taxon>
        <taxon>Bacteroidota</taxon>
        <taxon>Flavobacteriia</taxon>
        <taxon>Flavobacteriales</taxon>
        <taxon>Flavobacteriaceae</taxon>
        <taxon>Salegentibacter</taxon>
    </lineage>
</organism>
<dbReference type="RefSeq" id="WP_198637508.1">
    <property type="nucleotide sequence ID" value="NZ_JAEHNY010000001.1"/>
</dbReference>
<reference evidence="2 3" key="1">
    <citation type="submission" date="2020-12" db="EMBL/GenBank/DDBJ databases">
        <title>Salegentibacter orientalis sp. nov., isolated from costal sediment.</title>
        <authorList>
            <person name="Lian F.-B."/>
        </authorList>
    </citation>
    <scope>NUCLEOTIDE SEQUENCE [LARGE SCALE GENOMIC DNA]</scope>
    <source>
        <strain evidence="2 3">F60176</strain>
    </source>
</reference>
<proteinExistence type="predicted"/>
<comment type="caution">
    <text evidence="2">The sequence shown here is derived from an EMBL/GenBank/DDBJ whole genome shotgun (WGS) entry which is preliminary data.</text>
</comment>
<sequence>MKPLVSIIIPTYNRVHLIGETLESVLSQTYQNWECMVVDDGSTDYTDELMEFYCNKDNRIKYHHRPANRPKGANACRNYGFELSKGEFIQFLDSDDLISKEKLYGQLEIFKSDADVELSFCAWYYFRLNSTDYRDYGVFKSLHKCTTPKKLFDFLGNKSTFLVPHVYLTKRSLLQRSGLWNEYLTINQDGEFFSRVLCFATKIKFSDKSKAFYRQNLGVETLSTLNSDKKIKDAIRSWRLIEKYHNMRYANGTMPYIRNGKEALFQSLLKIKTEEIDLNKDFFAYEIRQNKFKSKAVKKINELRNCFGNFVKKINVLNIFDKR</sequence>
<evidence type="ECO:0000259" key="1">
    <source>
        <dbReference type="Pfam" id="PF00535"/>
    </source>
</evidence>
<dbReference type="SUPFAM" id="SSF53448">
    <property type="entry name" value="Nucleotide-diphospho-sugar transferases"/>
    <property type="match status" value="1"/>
</dbReference>
<dbReference type="Proteomes" id="UP000635665">
    <property type="component" value="Unassembled WGS sequence"/>
</dbReference>
<dbReference type="PANTHER" id="PTHR43685">
    <property type="entry name" value="GLYCOSYLTRANSFERASE"/>
    <property type="match status" value="1"/>
</dbReference>
<dbReference type="InterPro" id="IPR001173">
    <property type="entry name" value="Glyco_trans_2-like"/>
</dbReference>
<dbReference type="EMBL" id="JAEHNY010000001">
    <property type="protein sequence ID" value="MBI6118550.1"/>
    <property type="molecule type" value="Genomic_DNA"/>
</dbReference>
<feature type="domain" description="Glycosyltransferase 2-like" evidence="1">
    <location>
        <begin position="6"/>
        <end position="176"/>
    </location>
</feature>
<gene>
    <name evidence="2" type="ORF">I6U50_00785</name>
</gene>
<evidence type="ECO:0000313" key="3">
    <source>
        <dbReference type="Proteomes" id="UP000635665"/>
    </source>
</evidence>
<dbReference type="CDD" id="cd00761">
    <property type="entry name" value="Glyco_tranf_GTA_type"/>
    <property type="match status" value="1"/>
</dbReference>
<dbReference type="Gene3D" id="3.90.550.10">
    <property type="entry name" value="Spore Coat Polysaccharide Biosynthesis Protein SpsA, Chain A"/>
    <property type="match status" value="1"/>
</dbReference>
<name>A0ABS0TBY7_9FLAO</name>